<dbReference type="Gramene" id="PHT78441">
    <property type="protein sequence ID" value="PHT78441"/>
    <property type="gene ID" value="T459_16493"/>
</dbReference>
<dbReference type="GO" id="GO:0004571">
    <property type="term" value="F:mannosyl-oligosaccharide 1,2-alpha-mannosidase activity"/>
    <property type="evidence" value="ECO:0007669"/>
    <property type="project" value="InterPro"/>
</dbReference>
<comment type="caution">
    <text evidence="2">The sequence shown here is derived from an EMBL/GenBank/DDBJ whole genome shotgun (WGS) entry which is preliminary data.</text>
</comment>
<dbReference type="Proteomes" id="UP000222542">
    <property type="component" value="Unassembled WGS sequence"/>
</dbReference>
<dbReference type="InterPro" id="IPR044674">
    <property type="entry name" value="EDEM1/2/3"/>
</dbReference>
<reference evidence="2 3" key="2">
    <citation type="journal article" date="2017" name="Genome Biol.">
        <title>New reference genome sequences of hot pepper reveal the massive evolution of plant disease-resistance genes by retroduplication.</title>
        <authorList>
            <person name="Kim S."/>
            <person name="Park J."/>
            <person name="Yeom S.I."/>
            <person name="Kim Y.M."/>
            <person name="Seo E."/>
            <person name="Kim K.T."/>
            <person name="Kim M.S."/>
            <person name="Lee J.M."/>
            <person name="Cheong K."/>
            <person name="Shin H.S."/>
            <person name="Kim S.B."/>
            <person name="Han K."/>
            <person name="Lee J."/>
            <person name="Park M."/>
            <person name="Lee H.A."/>
            <person name="Lee H.Y."/>
            <person name="Lee Y."/>
            <person name="Oh S."/>
            <person name="Lee J.H."/>
            <person name="Choi E."/>
            <person name="Choi E."/>
            <person name="Lee S.E."/>
            <person name="Jeon J."/>
            <person name="Kim H."/>
            <person name="Choi G."/>
            <person name="Song H."/>
            <person name="Lee J."/>
            <person name="Lee S.C."/>
            <person name="Kwon J.K."/>
            <person name="Lee H.Y."/>
            <person name="Koo N."/>
            <person name="Hong Y."/>
            <person name="Kim R.W."/>
            <person name="Kang W.H."/>
            <person name="Huh J.H."/>
            <person name="Kang B.C."/>
            <person name="Yang T.J."/>
            <person name="Lee Y.H."/>
            <person name="Bennetzen J.L."/>
            <person name="Choi D."/>
        </authorList>
    </citation>
    <scope>NUCLEOTIDE SEQUENCE [LARGE SCALE GENOMIC DNA]</scope>
    <source>
        <strain evidence="3">cv. CM334</strain>
    </source>
</reference>
<keyword evidence="1" id="KW-0325">Glycoprotein</keyword>
<dbReference type="InterPro" id="IPR012341">
    <property type="entry name" value="6hp_glycosidase-like_sf"/>
</dbReference>
<keyword evidence="3" id="KW-1185">Reference proteome</keyword>
<dbReference type="PANTHER" id="PTHR45679:SF5">
    <property type="entry name" value="ER DEGRADATION-ENHANCING ALPHA-MANNOSIDASE-LIKE PROTEIN 1"/>
    <property type="match status" value="1"/>
</dbReference>
<dbReference type="GO" id="GO:0044322">
    <property type="term" value="C:endoplasmic reticulum quality control compartment"/>
    <property type="evidence" value="ECO:0007669"/>
    <property type="project" value="GOC"/>
</dbReference>
<dbReference type="STRING" id="4072.A0A2G2Z968"/>
<protein>
    <submittedName>
        <fullName evidence="2">Uncharacterized protein</fullName>
    </submittedName>
</protein>
<name>A0A2G2Z968_CAPAN</name>
<dbReference type="PANTHER" id="PTHR45679">
    <property type="entry name" value="ER DEGRADATION-ENHANCING ALPHA-MANNOSIDASE-LIKE PROTEIN 2"/>
    <property type="match status" value="1"/>
</dbReference>
<dbReference type="EMBL" id="AYRZ02000006">
    <property type="protein sequence ID" value="PHT78441.1"/>
    <property type="molecule type" value="Genomic_DNA"/>
</dbReference>
<evidence type="ECO:0000313" key="3">
    <source>
        <dbReference type="Proteomes" id="UP000222542"/>
    </source>
</evidence>
<proteinExistence type="predicted"/>
<dbReference type="GO" id="GO:0016020">
    <property type="term" value="C:membrane"/>
    <property type="evidence" value="ECO:0007669"/>
    <property type="project" value="InterPro"/>
</dbReference>
<dbReference type="GO" id="GO:1904380">
    <property type="term" value="P:endoplasmic reticulum mannose trimming"/>
    <property type="evidence" value="ECO:0007669"/>
    <property type="project" value="InterPro"/>
</dbReference>
<dbReference type="InterPro" id="IPR036026">
    <property type="entry name" value="Seven-hairpin_glycosidases"/>
</dbReference>
<gene>
    <name evidence="2" type="ORF">T459_16493</name>
</gene>
<evidence type="ECO:0000256" key="1">
    <source>
        <dbReference type="ARBA" id="ARBA00023180"/>
    </source>
</evidence>
<dbReference type="SUPFAM" id="SSF48225">
    <property type="entry name" value="Seven-hairpin glycosidases"/>
    <property type="match status" value="1"/>
</dbReference>
<sequence length="91" mass="9814">MGALSHLTGDTRFETAALRALRKLWSMRSSLTLLETTLDVETGDWIEYSSGIGTGLSSSLSGVISVTVSSEHFCRLICHHFSPMVAGILEA</sequence>
<evidence type="ECO:0000313" key="2">
    <source>
        <dbReference type="EMBL" id="PHT78441.1"/>
    </source>
</evidence>
<dbReference type="Gene3D" id="1.50.10.10">
    <property type="match status" value="1"/>
</dbReference>
<dbReference type="GO" id="GO:0005975">
    <property type="term" value="P:carbohydrate metabolic process"/>
    <property type="evidence" value="ECO:0007669"/>
    <property type="project" value="InterPro"/>
</dbReference>
<dbReference type="GO" id="GO:0005509">
    <property type="term" value="F:calcium ion binding"/>
    <property type="evidence" value="ECO:0007669"/>
    <property type="project" value="InterPro"/>
</dbReference>
<organism evidence="2 3">
    <name type="scientific">Capsicum annuum</name>
    <name type="common">Capsicum pepper</name>
    <dbReference type="NCBI Taxonomy" id="4072"/>
    <lineage>
        <taxon>Eukaryota</taxon>
        <taxon>Viridiplantae</taxon>
        <taxon>Streptophyta</taxon>
        <taxon>Embryophyta</taxon>
        <taxon>Tracheophyta</taxon>
        <taxon>Spermatophyta</taxon>
        <taxon>Magnoliopsida</taxon>
        <taxon>eudicotyledons</taxon>
        <taxon>Gunneridae</taxon>
        <taxon>Pentapetalae</taxon>
        <taxon>asterids</taxon>
        <taxon>lamiids</taxon>
        <taxon>Solanales</taxon>
        <taxon>Solanaceae</taxon>
        <taxon>Solanoideae</taxon>
        <taxon>Capsiceae</taxon>
        <taxon>Capsicum</taxon>
    </lineage>
</organism>
<reference evidence="2 3" key="1">
    <citation type="journal article" date="2014" name="Nat. Genet.">
        <title>Genome sequence of the hot pepper provides insights into the evolution of pungency in Capsicum species.</title>
        <authorList>
            <person name="Kim S."/>
            <person name="Park M."/>
            <person name="Yeom S.I."/>
            <person name="Kim Y.M."/>
            <person name="Lee J.M."/>
            <person name="Lee H.A."/>
            <person name="Seo E."/>
            <person name="Choi J."/>
            <person name="Cheong K."/>
            <person name="Kim K.T."/>
            <person name="Jung K."/>
            <person name="Lee G.W."/>
            <person name="Oh S.K."/>
            <person name="Bae C."/>
            <person name="Kim S.B."/>
            <person name="Lee H.Y."/>
            <person name="Kim S.Y."/>
            <person name="Kim M.S."/>
            <person name="Kang B.C."/>
            <person name="Jo Y.D."/>
            <person name="Yang H.B."/>
            <person name="Jeong H.J."/>
            <person name="Kang W.H."/>
            <person name="Kwon J.K."/>
            <person name="Shin C."/>
            <person name="Lim J.Y."/>
            <person name="Park J.H."/>
            <person name="Huh J.H."/>
            <person name="Kim J.S."/>
            <person name="Kim B.D."/>
            <person name="Cohen O."/>
            <person name="Paran I."/>
            <person name="Suh M.C."/>
            <person name="Lee S.B."/>
            <person name="Kim Y.K."/>
            <person name="Shin Y."/>
            <person name="Noh S.J."/>
            <person name="Park J."/>
            <person name="Seo Y.S."/>
            <person name="Kwon S.Y."/>
            <person name="Kim H.A."/>
            <person name="Park J.M."/>
            <person name="Kim H.J."/>
            <person name="Choi S.B."/>
            <person name="Bosland P.W."/>
            <person name="Reeves G."/>
            <person name="Jo S.H."/>
            <person name="Lee B.W."/>
            <person name="Cho H.T."/>
            <person name="Choi H.S."/>
            <person name="Lee M.S."/>
            <person name="Yu Y."/>
            <person name="Do Choi Y."/>
            <person name="Park B.S."/>
            <person name="van Deynze A."/>
            <person name="Ashrafi H."/>
            <person name="Hill T."/>
            <person name="Kim W.T."/>
            <person name="Pai H.S."/>
            <person name="Ahn H.K."/>
            <person name="Yeam I."/>
            <person name="Giovannoni J.J."/>
            <person name="Rose J.K."/>
            <person name="Sorensen I."/>
            <person name="Lee S.J."/>
            <person name="Kim R.W."/>
            <person name="Choi I.Y."/>
            <person name="Choi B.S."/>
            <person name="Lim J.S."/>
            <person name="Lee Y.H."/>
            <person name="Choi D."/>
        </authorList>
    </citation>
    <scope>NUCLEOTIDE SEQUENCE [LARGE SCALE GENOMIC DNA]</scope>
    <source>
        <strain evidence="3">cv. CM334</strain>
    </source>
</reference>
<dbReference type="AlphaFoldDB" id="A0A2G2Z968"/>
<accession>A0A2G2Z968</accession>